<sequence length="164" mass="18368">MSAFNQISAPRCAIILLESTRVSCPRKTEYDPEGRRCLPKRHNLLLGIVIGLSVGFGILLVCLSGVFLIRQWRNGIQKQLRKKYFQKNKGLLLEQLICSNEKPRIKFSLWKSFRRQQTTLILHNVSDMDLEGSDLAVPLAPSPLANATLSLPSRTAAQAPDVGR</sequence>
<proteinExistence type="predicted"/>
<keyword evidence="1" id="KW-0472">Membrane</keyword>
<dbReference type="HOGENOM" id="CLU_1621587_0_0_1"/>
<reference evidence="2" key="1">
    <citation type="submission" date="2015-04" db="UniProtKB">
        <authorList>
            <consortium name="EnsemblPlants"/>
        </authorList>
    </citation>
    <scope>IDENTIFICATION</scope>
</reference>
<name>A0A0D9ZJK0_9ORYZ</name>
<keyword evidence="1" id="KW-1133">Transmembrane helix</keyword>
<accession>A0A0D9ZJK0</accession>
<keyword evidence="3" id="KW-1185">Reference proteome</keyword>
<reference evidence="2" key="2">
    <citation type="submission" date="2018-05" db="EMBL/GenBank/DDBJ databases">
        <title>OgluRS3 (Oryza glumaepatula Reference Sequence Version 3).</title>
        <authorList>
            <person name="Zhang J."/>
            <person name="Kudrna D."/>
            <person name="Lee S."/>
            <person name="Talag J."/>
            <person name="Welchert J."/>
            <person name="Wing R.A."/>
        </authorList>
    </citation>
    <scope>NUCLEOTIDE SEQUENCE [LARGE SCALE GENOMIC DNA]</scope>
</reference>
<dbReference type="STRING" id="40148.A0A0D9ZJK0"/>
<dbReference type="Gramene" id="OGLUM04G09040.1">
    <property type="protein sequence ID" value="OGLUM04G09040.1"/>
    <property type="gene ID" value="OGLUM04G09040"/>
</dbReference>
<organism evidence="2">
    <name type="scientific">Oryza glumipatula</name>
    <dbReference type="NCBI Taxonomy" id="40148"/>
    <lineage>
        <taxon>Eukaryota</taxon>
        <taxon>Viridiplantae</taxon>
        <taxon>Streptophyta</taxon>
        <taxon>Embryophyta</taxon>
        <taxon>Tracheophyta</taxon>
        <taxon>Spermatophyta</taxon>
        <taxon>Magnoliopsida</taxon>
        <taxon>Liliopsida</taxon>
        <taxon>Poales</taxon>
        <taxon>Poaceae</taxon>
        <taxon>BOP clade</taxon>
        <taxon>Oryzoideae</taxon>
        <taxon>Oryzeae</taxon>
        <taxon>Oryzinae</taxon>
        <taxon>Oryza</taxon>
    </lineage>
</organism>
<dbReference type="Proteomes" id="UP000026961">
    <property type="component" value="Chromosome 4"/>
</dbReference>
<protein>
    <submittedName>
        <fullName evidence="2">Uncharacterized protein</fullName>
    </submittedName>
</protein>
<dbReference type="EnsemblPlants" id="OGLUM04G09040.1">
    <property type="protein sequence ID" value="OGLUM04G09040.1"/>
    <property type="gene ID" value="OGLUM04G09040"/>
</dbReference>
<keyword evidence="1" id="KW-0812">Transmembrane</keyword>
<feature type="transmembrane region" description="Helical" evidence="1">
    <location>
        <begin position="44"/>
        <end position="69"/>
    </location>
</feature>
<dbReference type="AlphaFoldDB" id="A0A0D9ZJK0"/>
<evidence type="ECO:0000313" key="3">
    <source>
        <dbReference type="Proteomes" id="UP000026961"/>
    </source>
</evidence>
<evidence type="ECO:0000256" key="1">
    <source>
        <dbReference type="SAM" id="Phobius"/>
    </source>
</evidence>
<evidence type="ECO:0000313" key="2">
    <source>
        <dbReference type="EnsemblPlants" id="OGLUM04G09040.1"/>
    </source>
</evidence>